<dbReference type="Pfam" id="PF00487">
    <property type="entry name" value="FA_desaturase"/>
    <property type="match status" value="1"/>
</dbReference>
<proteinExistence type="predicted"/>
<keyword evidence="4" id="KW-1185">Reference proteome</keyword>
<feature type="transmembrane region" description="Helical" evidence="1">
    <location>
        <begin position="178"/>
        <end position="199"/>
    </location>
</feature>
<comment type="caution">
    <text evidence="3">The sequence shown here is derived from an EMBL/GenBank/DDBJ whole genome shotgun (WGS) entry which is preliminary data.</text>
</comment>
<feature type="domain" description="Fatty acid desaturase" evidence="2">
    <location>
        <begin position="56"/>
        <end position="287"/>
    </location>
</feature>
<feature type="transmembrane region" description="Helical" evidence="1">
    <location>
        <begin position="49"/>
        <end position="70"/>
    </location>
</feature>
<reference evidence="3 4" key="1">
    <citation type="submission" date="2024-06" db="EMBL/GenBank/DDBJ databases">
        <title>Sorghum-associated microbial communities from plants grown in Nebraska, USA.</title>
        <authorList>
            <person name="Schachtman D."/>
        </authorList>
    </citation>
    <scope>NUCLEOTIDE SEQUENCE [LARGE SCALE GENOMIC DNA]</scope>
    <source>
        <strain evidence="3 4">1073</strain>
    </source>
</reference>
<evidence type="ECO:0000256" key="1">
    <source>
        <dbReference type="SAM" id="Phobius"/>
    </source>
</evidence>
<sequence>MPIVKPVIPEYLYRPSAWETLLYVVYGLALSLIPCNAIGLLFETSSPMAFKIVLSLPCMVVAGYGGFMLAVAGHEGFHFTLHANRRVSGALGVMISSLVPGAFAVGFFASHWEHHRYTNQPSDPDCKTFSRFRTFFQRLFLARLAANRNYLRYTLAMAAGRDLGFKYKPPFSRSEMQAFALFNVGCQVLVVTCFSLLAWVHPYVFLQYVAVPMVGIIFIGGLSPYQMHAGTGMGLGYDSRTNSSVFWTLLQAGSNYHNEHHLYPRVPCWRLPQVHQILLREDFYKGGDMCLEPRFWAVFMQASSAYQLAITVESDSDIDEFNEA</sequence>
<organism evidence="3 4">
    <name type="scientific">Dyella japonica</name>
    <dbReference type="NCBI Taxonomy" id="231455"/>
    <lineage>
        <taxon>Bacteria</taxon>
        <taxon>Pseudomonadati</taxon>
        <taxon>Pseudomonadota</taxon>
        <taxon>Gammaproteobacteria</taxon>
        <taxon>Lysobacterales</taxon>
        <taxon>Rhodanobacteraceae</taxon>
        <taxon>Dyella</taxon>
    </lineage>
</organism>
<dbReference type="InterPro" id="IPR005804">
    <property type="entry name" value="FA_desaturase_dom"/>
</dbReference>
<dbReference type="RefSeq" id="WP_354015770.1">
    <property type="nucleotide sequence ID" value="NZ_JBEPMU010000006.1"/>
</dbReference>
<gene>
    <name evidence="3" type="ORF">ABIC75_004157</name>
</gene>
<keyword evidence="1" id="KW-0472">Membrane</keyword>
<protein>
    <submittedName>
        <fullName evidence="3">Fatty acid desaturase</fullName>
    </submittedName>
</protein>
<name>A0ABV2K007_9GAMM</name>
<feature type="transmembrane region" description="Helical" evidence="1">
    <location>
        <begin position="90"/>
        <end position="109"/>
    </location>
</feature>
<evidence type="ECO:0000313" key="3">
    <source>
        <dbReference type="EMBL" id="MET3654419.1"/>
    </source>
</evidence>
<accession>A0ABV2K007</accession>
<evidence type="ECO:0000259" key="2">
    <source>
        <dbReference type="Pfam" id="PF00487"/>
    </source>
</evidence>
<dbReference type="PANTHER" id="PTHR12879:SF8">
    <property type="entry name" value="SPHINGOLIPID DELTA(4)-DESATURASE DES1"/>
    <property type="match status" value="1"/>
</dbReference>
<feature type="transmembrane region" description="Helical" evidence="1">
    <location>
        <begin position="20"/>
        <end position="42"/>
    </location>
</feature>
<evidence type="ECO:0000313" key="4">
    <source>
        <dbReference type="Proteomes" id="UP001549184"/>
    </source>
</evidence>
<dbReference type="EMBL" id="JBEPMU010000006">
    <property type="protein sequence ID" value="MET3654419.1"/>
    <property type="molecule type" value="Genomic_DNA"/>
</dbReference>
<keyword evidence="1" id="KW-0812">Transmembrane</keyword>
<feature type="transmembrane region" description="Helical" evidence="1">
    <location>
        <begin position="205"/>
        <end position="225"/>
    </location>
</feature>
<dbReference type="Proteomes" id="UP001549184">
    <property type="component" value="Unassembled WGS sequence"/>
</dbReference>
<dbReference type="PANTHER" id="PTHR12879">
    <property type="entry name" value="SPHINGOLIPID DELTA 4 DESATURASE/C-4 HYDROXYLASE PROTEIN DES2"/>
    <property type="match status" value="1"/>
</dbReference>
<keyword evidence="1" id="KW-1133">Transmembrane helix</keyword>